<accession>A0A1E3W1H6</accession>
<dbReference type="Proteomes" id="UP000094472">
    <property type="component" value="Unassembled WGS sequence"/>
</dbReference>
<organism evidence="2 3">
    <name type="scientific">Methyloceanibacter superfactus</name>
    <dbReference type="NCBI Taxonomy" id="1774969"/>
    <lineage>
        <taxon>Bacteria</taxon>
        <taxon>Pseudomonadati</taxon>
        <taxon>Pseudomonadota</taxon>
        <taxon>Alphaproteobacteria</taxon>
        <taxon>Hyphomicrobiales</taxon>
        <taxon>Hyphomicrobiaceae</taxon>
        <taxon>Methyloceanibacter</taxon>
    </lineage>
</organism>
<reference evidence="2 3" key="1">
    <citation type="journal article" date="2016" name="Environ. Microbiol.">
        <title>New Methyloceanibacter diversity from North Sea sediments includes methanotroph containing solely the soluble methane monooxygenase.</title>
        <authorList>
            <person name="Vekeman B."/>
            <person name="Kerckhof F.M."/>
            <person name="Cremers G."/>
            <person name="de Vos P."/>
            <person name="Vandamme P."/>
            <person name="Boon N."/>
            <person name="Op den Camp H.J."/>
            <person name="Heylen K."/>
        </authorList>
    </citation>
    <scope>NUCLEOTIDE SEQUENCE [LARGE SCALE GENOMIC DNA]</scope>
    <source>
        <strain evidence="2 3">R-67175</strain>
    </source>
</reference>
<evidence type="ECO:0008006" key="4">
    <source>
        <dbReference type="Google" id="ProtNLM"/>
    </source>
</evidence>
<feature type="signal peptide" evidence="1">
    <location>
        <begin position="1"/>
        <end position="23"/>
    </location>
</feature>
<evidence type="ECO:0000313" key="2">
    <source>
        <dbReference type="EMBL" id="ODR99630.1"/>
    </source>
</evidence>
<dbReference type="AlphaFoldDB" id="A0A1E3W1H6"/>
<name>A0A1E3W1H6_9HYPH</name>
<dbReference type="RefSeq" id="WP_069441174.1">
    <property type="nucleotide sequence ID" value="NZ_LPWF01000016.1"/>
</dbReference>
<feature type="chain" id="PRO_5009139000" description="UrcA family protein" evidence="1">
    <location>
        <begin position="24"/>
        <end position="82"/>
    </location>
</feature>
<evidence type="ECO:0000313" key="3">
    <source>
        <dbReference type="Proteomes" id="UP000094472"/>
    </source>
</evidence>
<proteinExistence type="predicted"/>
<protein>
    <recommendedName>
        <fullName evidence="4">UrcA family protein</fullName>
    </recommendedName>
</protein>
<comment type="caution">
    <text evidence="2">The sequence shown here is derived from an EMBL/GenBank/DDBJ whole genome shotgun (WGS) entry which is preliminary data.</text>
</comment>
<dbReference type="EMBL" id="LPWF01000016">
    <property type="protein sequence ID" value="ODR99630.1"/>
    <property type="molecule type" value="Genomic_DNA"/>
</dbReference>
<sequence>MKRLALALLIAGLAVAAANTAQAEGRRMIVFALYGAAGTSGSTATTTVIDFTTQVACREARDELRRNAKAPGFGLFATCVEP</sequence>
<keyword evidence="3" id="KW-1185">Reference proteome</keyword>
<keyword evidence="1" id="KW-0732">Signal</keyword>
<evidence type="ECO:0000256" key="1">
    <source>
        <dbReference type="SAM" id="SignalP"/>
    </source>
</evidence>
<gene>
    <name evidence="2" type="ORF">AUC69_08350</name>
</gene>